<dbReference type="InterPro" id="IPR025965">
    <property type="entry name" value="FlgD/Vpr_Ig-like"/>
</dbReference>
<dbReference type="InterPro" id="IPR013517">
    <property type="entry name" value="FG-GAP"/>
</dbReference>
<evidence type="ECO:0000259" key="4">
    <source>
        <dbReference type="Pfam" id="PF13860"/>
    </source>
</evidence>
<keyword evidence="2" id="KW-0677">Repeat</keyword>
<evidence type="ECO:0000256" key="3">
    <source>
        <dbReference type="ARBA" id="ARBA00023180"/>
    </source>
</evidence>
<dbReference type="Gene3D" id="2.130.10.130">
    <property type="entry name" value="Integrin alpha, N-terminal"/>
    <property type="match status" value="2"/>
</dbReference>
<dbReference type="InterPro" id="IPR013519">
    <property type="entry name" value="Int_alpha_beta-p"/>
</dbReference>
<dbReference type="AlphaFoldDB" id="A0A7Y2EHH1"/>
<dbReference type="EMBL" id="JABDJR010000712">
    <property type="protein sequence ID" value="NNF08638.1"/>
    <property type="molecule type" value="Genomic_DNA"/>
</dbReference>
<evidence type="ECO:0000256" key="2">
    <source>
        <dbReference type="ARBA" id="ARBA00022737"/>
    </source>
</evidence>
<dbReference type="SUPFAM" id="SSF69318">
    <property type="entry name" value="Integrin alpha N-terminal domain"/>
    <property type="match status" value="1"/>
</dbReference>
<comment type="caution">
    <text evidence="5">The sequence shown here is derived from an EMBL/GenBank/DDBJ whole genome shotgun (WGS) entry which is preliminary data.</text>
</comment>
<dbReference type="NCBIfam" id="TIGR04183">
    <property type="entry name" value="Por_Secre_tail"/>
    <property type="match status" value="1"/>
</dbReference>
<keyword evidence="3" id="KW-0325">Glycoprotein</keyword>
<dbReference type="Pfam" id="PF01839">
    <property type="entry name" value="FG-GAP"/>
    <property type="match status" value="2"/>
</dbReference>
<dbReference type="Gene3D" id="2.60.40.4070">
    <property type="match status" value="1"/>
</dbReference>
<keyword evidence="1" id="KW-0732">Signal</keyword>
<evidence type="ECO:0000313" key="6">
    <source>
        <dbReference type="Proteomes" id="UP000547674"/>
    </source>
</evidence>
<evidence type="ECO:0000313" key="5">
    <source>
        <dbReference type="EMBL" id="NNF08638.1"/>
    </source>
</evidence>
<evidence type="ECO:0000256" key="1">
    <source>
        <dbReference type="ARBA" id="ARBA00022729"/>
    </source>
</evidence>
<dbReference type="Pfam" id="PF13860">
    <property type="entry name" value="FlgD_ig"/>
    <property type="match status" value="1"/>
</dbReference>
<gene>
    <name evidence="5" type="ORF">HKN21_17885</name>
</gene>
<name>A0A7Y2EHH1_UNCEI</name>
<sequence length="361" mass="39531">GMVYVEHNWGSAIYQSNQYNAQMGAWVCSPGDVNGDGKGDVAYGAPYWNANLGGEGAYWVRLVGSTGSWVRYGTQRSAHLGTCLAGGDYNGDGFADLGIAEPWFNNNNVTNVGRVFTYLGGGNTYYKQMPYESQLKKHNGENLGRLGRSDLGTKVTLHVERAGTAAGREQVRLEWWCRPFLDGLGHDQLSRDYTAWMPTNGPAAYGSSVPITQVISGLTPNTMYSLQWRVKSKSPYFPSTRWLCLDASGRGQADFRTAPGTVSVGDEPVLTLQPMAAFPNPFSSRTQVQFDVKETGPVSLRVLDVSGRLVRTLVDETRFSGNHESAWDGIDEHGQHVAAGVYFAHLETTEGKSVQRLTLVR</sequence>
<reference evidence="5 6" key="1">
    <citation type="submission" date="2020-03" db="EMBL/GenBank/DDBJ databases">
        <title>Metabolic flexibility allows generalist bacteria to become dominant in a frequently disturbed ecosystem.</title>
        <authorList>
            <person name="Chen Y.-J."/>
            <person name="Leung P.M."/>
            <person name="Bay S.K."/>
            <person name="Hugenholtz P."/>
            <person name="Kessler A.J."/>
            <person name="Shelley G."/>
            <person name="Waite D.W."/>
            <person name="Cook P.L."/>
            <person name="Greening C."/>
        </authorList>
    </citation>
    <scope>NUCLEOTIDE SEQUENCE [LARGE SCALE GENOMIC DNA]</scope>
    <source>
        <strain evidence="5">SS_bin_28</strain>
    </source>
</reference>
<proteinExistence type="predicted"/>
<feature type="non-terminal residue" evidence="5">
    <location>
        <position position="1"/>
    </location>
</feature>
<accession>A0A7Y2EHH1</accession>
<dbReference type="InterPro" id="IPR028994">
    <property type="entry name" value="Integrin_alpha_N"/>
</dbReference>
<feature type="domain" description="FlgD/Vpr Ig-like" evidence="4">
    <location>
        <begin position="288"/>
        <end position="350"/>
    </location>
</feature>
<dbReference type="PROSITE" id="PS51470">
    <property type="entry name" value="FG_GAP"/>
    <property type="match status" value="1"/>
</dbReference>
<protein>
    <submittedName>
        <fullName evidence="5">T9SS type A sorting domain-containing protein</fullName>
    </submittedName>
</protein>
<organism evidence="5 6">
    <name type="scientific">Eiseniibacteriota bacterium</name>
    <dbReference type="NCBI Taxonomy" id="2212470"/>
    <lineage>
        <taxon>Bacteria</taxon>
        <taxon>Candidatus Eiseniibacteriota</taxon>
    </lineage>
</organism>
<dbReference type="Proteomes" id="UP000547674">
    <property type="component" value="Unassembled WGS sequence"/>
</dbReference>
<dbReference type="InterPro" id="IPR026444">
    <property type="entry name" value="Secre_tail"/>
</dbReference>
<dbReference type="SMART" id="SM00191">
    <property type="entry name" value="Int_alpha"/>
    <property type="match status" value="2"/>
</dbReference>